<dbReference type="HOGENOM" id="CLU_1713895_0_0_1"/>
<dbReference type="EMBL" id="KN824938">
    <property type="protein sequence ID" value="KIK97380.1"/>
    <property type="molecule type" value="Genomic_DNA"/>
</dbReference>
<keyword evidence="3" id="KW-1185">Reference proteome</keyword>
<dbReference type="InParanoid" id="A0A0D0EBC5"/>
<evidence type="ECO:0000256" key="1">
    <source>
        <dbReference type="SAM" id="MobiDB-lite"/>
    </source>
</evidence>
<reference evidence="2 3" key="1">
    <citation type="submission" date="2014-04" db="EMBL/GenBank/DDBJ databases">
        <authorList>
            <consortium name="DOE Joint Genome Institute"/>
            <person name="Kuo A."/>
            <person name="Kohler A."/>
            <person name="Jargeat P."/>
            <person name="Nagy L.G."/>
            <person name="Floudas D."/>
            <person name="Copeland A."/>
            <person name="Barry K.W."/>
            <person name="Cichocki N."/>
            <person name="Veneault-Fourrey C."/>
            <person name="LaButti K."/>
            <person name="Lindquist E.A."/>
            <person name="Lipzen A."/>
            <person name="Lundell T."/>
            <person name="Morin E."/>
            <person name="Murat C."/>
            <person name="Sun H."/>
            <person name="Tunlid A."/>
            <person name="Henrissat B."/>
            <person name="Grigoriev I.V."/>
            <person name="Hibbett D.S."/>
            <person name="Martin F."/>
            <person name="Nordberg H.P."/>
            <person name="Cantor M.N."/>
            <person name="Hua S.X."/>
        </authorList>
    </citation>
    <scope>NUCLEOTIDE SEQUENCE [LARGE SCALE GENOMIC DNA]</scope>
    <source>
        <strain evidence="2 3">Ve08.2h10</strain>
    </source>
</reference>
<gene>
    <name evidence="2" type="ORF">PAXRUDRAFT_824965</name>
</gene>
<accession>A0A0D0EBC5</accession>
<reference evidence="3" key="2">
    <citation type="submission" date="2015-01" db="EMBL/GenBank/DDBJ databases">
        <title>Evolutionary Origins and Diversification of the Mycorrhizal Mutualists.</title>
        <authorList>
            <consortium name="DOE Joint Genome Institute"/>
            <consortium name="Mycorrhizal Genomics Consortium"/>
            <person name="Kohler A."/>
            <person name="Kuo A."/>
            <person name="Nagy L.G."/>
            <person name="Floudas D."/>
            <person name="Copeland A."/>
            <person name="Barry K.W."/>
            <person name="Cichocki N."/>
            <person name="Veneault-Fourrey C."/>
            <person name="LaButti K."/>
            <person name="Lindquist E.A."/>
            <person name="Lipzen A."/>
            <person name="Lundell T."/>
            <person name="Morin E."/>
            <person name="Murat C."/>
            <person name="Riley R."/>
            <person name="Ohm R."/>
            <person name="Sun H."/>
            <person name="Tunlid A."/>
            <person name="Henrissat B."/>
            <person name="Grigoriev I.V."/>
            <person name="Hibbett D.S."/>
            <person name="Martin F."/>
        </authorList>
    </citation>
    <scope>NUCLEOTIDE SEQUENCE [LARGE SCALE GENOMIC DNA]</scope>
    <source>
        <strain evidence="3">Ve08.2h10</strain>
    </source>
</reference>
<protein>
    <submittedName>
        <fullName evidence="2">Uncharacterized protein</fullName>
    </submittedName>
</protein>
<feature type="compositionally biased region" description="Low complexity" evidence="1">
    <location>
        <begin position="1"/>
        <end position="21"/>
    </location>
</feature>
<name>A0A0D0EBC5_9AGAM</name>
<sequence length="159" mass="16882">MPRPVTRSRSVVRESSPPSDVDSFDHRGVDTSVDFPDPAGLAVPCFISSKSPALLGNDDSEILSPSSIRIPIEDAAVLAENVPGVILQTPQAPRRVRSRSGDSSVGQPDFPKRKKGKKKAADHLPHKLGCPHPNGFSCGFHLAGLMALPLSHWSGMAGC</sequence>
<organism evidence="2 3">
    <name type="scientific">Paxillus rubicundulus Ve08.2h10</name>
    <dbReference type="NCBI Taxonomy" id="930991"/>
    <lineage>
        <taxon>Eukaryota</taxon>
        <taxon>Fungi</taxon>
        <taxon>Dikarya</taxon>
        <taxon>Basidiomycota</taxon>
        <taxon>Agaricomycotina</taxon>
        <taxon>Agaricomycetes</taxon>
        <taxon>Agaricomycetidae</taxon>
        <taxon>Boletales</taxon>
        <taxon>Paxilineae</taxon>
        <taxon>Paxillaceae</taxon>
        <taxon>Paxillus</taxon>
    </lineage>
</organism>
<evidence type="ECO:0000313" key="3">
    <source>
        <dbReference type="Proteomes" id="UP000054538"/>
    </source>
</evidence>
<dbReference type="AlphaFoldDB" id="A0A0D0EBC5"/>
<evidence type="ECO:0000313" key="2">
    <source>
        <dbReference type="EMBL" id="KIK97380.1"/>
    </source>
</evidence>
<proteinExistence type="predicted"/>
<feature type="region of interest" description="Disordered" evidence="1">
    <location>
        <begin position="1"/>
        <end position="33"/>
    </location>
</feature>
<feature type="region of interest" description="Disordered" evidence="1">
    <location>
        <begin position="89"/>
        <end position="124"/>
    </location>
</feature>
<dbReference type="Proteomes" id="UP000054538">
    <property type="component" value="Unassembled WGS sequence"/>
</dbReference>